<dbReference type="GeneID" id="90954465"/>
<organism evidence="8 9">
    <name type="scientific">Pyrenophora tritici-repentis</name>
    <dbReference type="NCBI Taxonomy" id="45151"/>
    <lineage>
        <taxon>Eukaryota</taxon>
        <taxon>Fungi</taxon>
        <taxon>Dikarya</taxon>
        <taxon>Ascomycota</taxon>
        <taxon>Pezizomycotina</taxon>
        <taxon>Dothideomycetes</taxon>
        <taxon>Pleosporomycetidae</taxon>
        <taxon>Pleosporales</taxon>
        <taxon>Pleosporineae</taxon>
        <taxon>Pleosporaceae</taxon>
        <taxon>Pyrenophora</taxon>
    </lineage>
</organism>
<keyword evidence="4" id="KW-0804">Transcription</keyword>
<sequence>MNAVNACRLNDLDGKAGFWFVLQDLSVRTEGTFRLKLSLFDQSRLTFTVWGPDSRHHRVCAAANVEEAELESKGALCPDAQILQHEPEAGFAVEVVETTSVDAFMPIRLRVWFELMGAGALWVLGGWP</sequence>
<evidence type="ECO:0000313" key="8">
    <source>
        <dbReference type="EMBL" id="KAF7578878.1"/>
    </source>
</evidence>
<comment type="similarity">
    <text evidence="6">Belongs to the velvet family. VelB subfamily.</text>
</comment>
<evidence type="ECO:0000256" key="4">
    <source>
        <dbReference type="ARBA" id="ARBA00023163"/>
    </source>
</evidence>
<dbReference type="EMBL" id="NQIK02000001">
    <property type="protein sequence ID" value="KAF7578878.1"/>
    <property type="molecule type" value="Genomic_DNA"/>
</dbReference>
<evidence type="ECO:0000256" key="2">
    <source>
        <dbReference type="ARBA" id="ARBA00022969"/>
    </source>
</evidence>
<keyword evidence="5" id="KW-0539">Nucleus</keyword>
<gene>
    <name evidence="8" type="ORF">PtrM4_031180</name>
</gene>
<dbReference type="PANTHER" id="PTHR33572:SF3">
    <property type="entry name" value="VELVET COMPLEX SUBUNIT B"/>
    <property type="match status" value="1"/>
</dbReference>
<dbReference type="PANTHER" id="PTHR33572">
    <property type="entry name" value="SPORE DEVELOPMENT REGULATOR VOSA"/>
    <property type="match status" value="1"/>
</dbReference>
<comment type="caution">
    <text evidence="8">The sequence shown here is derived from an EMBL/GenBank/DDBJ whole genome shotgun (WGS) entry which is preliminary data.</text>
</comment>
<dbReference type="InterPro" id="IPR021740">
    <property type="entry name" value="Velvet"/>
</dbReference>
<accession>A0A834SAB1</accession>
<comment type="subcellular location">
    <subcellularLocation>
        <location evidence="1">Nucleus</location>
    </subcellularLocation>
</comment>
<evidence type="ECO:0000259" key="7">
    <source>
        <dbReference type="Pfam" id="PF11754"/>
    </source>
</evidence>
<keyword evidence="3" id="KW-0805">Transcription regulation</keyword>
<evidence type="ECO:0000313" key="9">
    <source>
        <dbReference type="Proteomes" id="UP000245464"/>
    </source>
</evidence>
<protein>
    <recommendedName>
        <fullName evidence="7">Velvet domain-containing protein</fullName>
    </recommendedName>
</protein>
<dbReference type="InterPro" id="IPR038491">
    <property type="entry name" value="Velvet_dom_sf"/>
</dbReference>
<dbReference type="Proteomes" id="UP000245464">
    <property type="component" value="Chromosome 1"/>
</dbReference>
<keyword evidence="2" id="KW-0749">Sporulation</keyword>
<dbReference type="InterPro" id="IPR037525">
    <property type="entry name" value="Velvet_dom"/>
</dbReference>
<name>A0A834SAB1_9PLEO</name>
<dbReference type="KEGG" id="ptrr:90954465"/>
<evidence type="ECO:0000256" key="3">
    <source>
        <dbReference type="ARBA" id="ARBA00023015"/>
    </source>
</evidence>
<evidence type="ECO:0000256" key="6">
    <source>
        <dbReference type="ARBA" id="ARBA00038045"/>
    </source>
</evidence>
<dbReference type="RefSeq" id="XP_065966144.1">
    <property type="nucleotide sequence ID" value="XM_066103942.1"/>
</dbReference>
<dbReference type="AlphaFoldDB" id="A0A834SAB1"/>
<dbReference type="GO" id="GO:0005634">
    <property type="term" value="C:nucleus"/>
    <property type="evidence" value="ECO:0007669"/>
    <property type="project" value="UniProtKB-SubCell"/>
</dbReference>
<proteinExistence type="inferred from homology"/>
<evidence type="ECO:0000256" key="5">
    <source>
        <dbReference type="ARBA" id="ARBA00023242"/>
    </source>
</evidence>
<dbReference type="Pfam" id="PF11754">
    <property type="entry name" value="Velvet"/>
    <property type="match status" value="1"/>
</dbReference>
<feature type="domain" description="Velvet" evidence="7">
    <location>
        <begin position="2"/>
        <end position="45"/>
    </location>
</feature>
<reference evidence="8" key="1">
    <citation type="journal article" date="2018" name="BMC Genomics">
        <title>Comparative genomics of the wheat fungal pathogen Pyrenophora tritici-repentis reveals chromosomal variations and genome plasticity.</title>
        <authorList>
            <person name="Moolhuijzen P."/>
            <person name="See P.T."/>
            <person name="Hane J.K."/>
            <person name="Shi G."/>
            <person name="Liu Z."/>
            <person name="Oliver R.P."/>
            <person name="Moffat C.S."/>
        </authorList>
    </citation>
    <scope>NUCLEOTIDE SEQUENCE [LARGE SCALE GENOMIC DNA]</scope>
    <source>
        <strain evidence="8">M4</strain>
    </source>
</reference>
<evidence type="ECO:0000256" key="1">
    <source>
        <dbReference type="ARBA" id="ARBA00004123"/>
    </source>
</evidence>
<dbReference type="GO" id="GO:0030435">
    <property type="term" value="P:sporulation resulting in formation of a cellular spore"/>
    <property type="evidence" value="ECO:0007669"/>
    <property type="project" value="UniProtKB-KW"/>
</dbReference>
<dbReference type="Gene3D" id="2.60.40.3960">
    <property type="entry name" value="Velvet domain"/>
    <property type="match status" value="1"/>
</dbReference>